<dbReference type="GO" id="GO:0005886">
    <property type="term" value="C:plasma membrane"/>
    <property type="evidence" value="ECO:0007669"/>
    <property type="project" value="UniProtKB-SubCell"/>
</dbReference>
<organism evidence="13 14">
    <name type="scientific">Bartonella bacilliformis Ver097</name>
    <dbReference type="NCBI Taxonomy" id="1293911"/>
    <lineage>
        <taxon>Bacteria</taxon>
        <taxon>Pseudomonadati</taxon>
        <taxon>Pseudomonadota</taxon>
        <taxon>Alphaproteobacteria</taxon>
        <taxon>Hyphomicrobiales</taxon>
        <taxon>Bartonellaceae</taxon>
        <taxon>Bartonella</taxon>
    </lineage>
</organism>
<evidence type="ECO:0000256" key="2">
    <source>
        <dbReference type="ARBA" id="ARBA00004377"/>
    </source>
</evidence>
<evidence type="ECO:0000256" key="11">
    <source>
        <dbReference type="ARBA" id="ARBA00023136"/>
    </source>
</evidence>
<feature type="transmembrane region" description="Helical" evidence="12">
    <location>
        <begin position="31"/>
        <end position="52"/>
    </location>
</feature>
<dbReference type="EMBL" id="ASIV01000001">
    <property type="protein sequence ID" value="KEG21182.1"/>
    <property type="molecule type" value="Genomic_DNA"/>
</dbReference>
<comment type="subcellular location">
    <subcellularLocation>
        <location evidence="2">Cell inner membrane</location>
        <topology evidence="2">Single-pass membrane protein</topology>
    </subcellularLocation>
</comment>
<keyword evidence="10 12" id="KW-1133">Transmembrane helix</keyword>
<comment type="caution">
    <text evidence="13">The sequence shown here is derived from an EMBL/GenBank/DDBJ whole genome shotgun (WGS) entry which is preliminary data.</text>
</comment>
<evidence type="ECO:0000256" key="8">
    <source>
        <dbReference type="ARBA" id="ARBA00022692"/>
    </source>
</evidence>
<dbReference type="RefSeq" id="WP_041848928.1">
    <property type="nucleotide sequence ID" value="NZ_KL503802.1"/>
</dbReference>
<keyword evidence="7" id="KW-0997">Cell inner membrane</keyword>
<comment type="function">
    <text evidence="1">Required for the export of heme to the periplasm for the biogenesis of c-type cytochromes.</text>
</comment>
<name>A0A072R7M1_BARBA</name>
<dbReference type="Proteomes" id="UP000031740">
    <property type="component" value="Unassembled WGS sequence"/>
</dbReference>
<evidence type="ECO:0000256" key="3">
    <source>
        <dbReference type="ARBA" id="ARBA00008741"/>
    </source>
</evidence>
<dbReference type="AlphaFoldDB" id="A0A072R7M1"/>
<keyword evidence="9" id="KW-0201">Cytochrome c-type biogenesis</keyword>
<protein>
    <recommendedName>
        <fullName evidence="4">Heme exporter protein D</fullName>
    </recommendedName>
</protein>
<dbReference type="PATRIC" id="fig|1293911.3.peg.133"/>
<reference evidence="13 14" key="1">
    <citation type="submission" date="2013-04" db="EMBL/GenBank/DDBJ databases">
        <title>The Genome Sequence of Bartonella bacilliformis Ver097.</title>
        <authorList>
            <consortium name="The Broad Institute Genomics Platform"/>
            <consortium name="The Broad Institute Genome Sequencing Center for Infectious Disease"/>
            <person name="Feldgarden M."/>
            <person name="Kirby J."/>
            <person name="Birtles R."/>
            <person name="Dasch G."/>
            <person name="Hendrix L."/>
            <person name="Koehler J."/>
            <person name="Walker B."/>
            <person name="Young S.K."/>
            <person name="Zeng Q."/>
            <person name="Gargeya S."/>
            <person name="Fitzgerald M."/>
            <person name="Haas B."/>
            <person name="Abouelleil A."/>
            <person name="Allen A.W."/>
            <person name="Alvarado L."/>
            <person name="Arachchi H.M."/>
            <person name="Berlin A.M."/>
            <person name="Chapman S.B."/>
            <person name="Gainer-Dewar J."/>
            <person name="Goldberg J."/>
            <person name="Griggs A."/>
            <person name="Gujja S."/>
            <person name="Hansen M."/>
            <person name="Howarth C."/>
            <person name="Imamovic A."/>
            <person name="Ireland A."/>
            <person name="Larimer J."/>
            <person name="McCowan C."/>
            <person name="Murphy C."/>
            <person name="Pearson M."/>
            <person name="Poon T.W."/>
            <person name="Priest M."/>
            <person name="Roberts A."/>
            <person name="Saif S."/>
            <person name="Shea T."/>
            <person name="Sisk P."/>
            <person name="Sykes S."/>
            <person name="Wortman J."/>
            <person name="Nusbaum C."/>
            <person name="Birren B."/>
        </authorList>
    </citation>
    <scope>NUCLEOTIDE SEQUENCE [LARGE SCALE GENOMIC DNA]</scope>
    <source>
        <strain evidence="13 14">Ver097</strain>
    </source>
</reference>
<dbReference type="STRING" id="1293911.H710_00129"/>
<dbReference type="HOGENOM" id="CLU_2680233_0_0_5"/>
<evidence type="ECO:0000256" key="5">
    <source>
        <dbReference type="ARBA" id="ARBA00022448"/>
    </source>
</evidence>
<evidence type="ECO:0000256" key="9">
    <source>
        <dbReference type="ARBA" id="ARBA00022748"/>
    </source>
</evidence>
<dbReference type="InterPro" id="IPR007078">
    <property type="entry name" value="Haem_export_protD_CcmD"/>
</dbReference>
<evidence type="ECO:0000256" key="12">
    <source>
        <dbReference type="SAM" id="Phobius"/>
    </source>
</evidence>
<gene>
    <name evidence="13" type="ORF">H710_00129</name>
</gene>
<dbReference type="NCBIfam" id="TIGR03141">
    <property type="entry name" value="cytochro_ccmD"/>
    <property type="match status" value="1"/>
</dbReference>
<evidence type="ECO:0000313" key="13">
    <source>
        <dbReference type="EMBL" id="KEG21182.1"/>
    </source>
</evidence>
<comment type="similarity">
    <text evidence="3">Belongs to the CcmD/CycX/HelD family.</text>
</comment>
<proteinExistence type="inferred from homology"/>
<sequence>MLDLNNIQNQHLENFSQRIDRLLGTLHHEQIVVLSYVLSAIILLCLIGHIICKSTHQKKILQQLQTKELVWKEKYNENRSIQI</sequence>
<evidence type="ECO:0000256" key="7">
    <source>
        <dbReference type="ARBA" id="ARBA00022519"/>
    </source>
</evidence>
<evidence type="ECO:0000313" key="14">
    <source>
        <dbReference type="Proteomes" id="UP000031740"/>
    </source>
</evidence>
<keyword evidence="11 12" id="KW-0472">Membrane</keyword>
<evidence type="ECO:0000256" key="6">
    <source>
        <dbReference type="ARBA" id="ARBA00022475"/>
    </source>
</evidence>
<keyword evidence="8 12" id="KW-0812">Transmembrane</keyword>
<evidence type="ECO:0000256" key="4">
    <source>
        <dbReference type="ARBA" id="ARBA00016461"/>
    </source>
</evidence>
<dbReference type="GO" id="GO:0017004">
    <property type="term" value="P:cytochrome complex assembly"/>
    <property type="evidence" value="ECO:0007669"/>
    <property type="project" value="UniProtKB-KW"/>
</dbReference>
<dbReference type="GO" id="GO:0015886">
    <property type="term" value="P:heme transport"/>
    <property type="evidence" value="ECO:0007669"/>
    <property type="project" value="InterPro"/>
</dbReference>
<accession>A0A072R7M1</accession>
<evidence type="ECO:0000256" key="1">
    <source>
        <dbReference type="ARBA" id="ARBA00002442"/>
    </source>
</evidence>
<evidence type="ECO:0000256" key="10">
    <source>
        <dbReference type="ARBA" id="ARBA00022989"/>
    </source>
</evidence>
<keyword evidence="5" id="KW-0813">Transport</keyword>
<keyword evidence="6" id="KW-1003">Cell membrane</keyword>